<dbReference type="EMBL" id="BMIQ01000003">
    <property type="protein sequence ID" value="GGE06091.1"/>
    <property type="molecule type" value="Genomic_DNA"/>
</dbReference>
<comment type="subcellular location">
    <subcellularLocation>
        <location evidence="1">Periplasm</location>
    </subcellularLocation>
</comment>
<organism evidence="5 6">
    <name type="scientific">Aureimonas endophytica</name>
    <dbReference type="NCBI Taxonomy" id="2027858"/>
    <lineage>
        <taxon>Bacteria</taxon>
        <taxon>Pseudomonadati</taxon>
        <taxon>Pseudomonadota</taxon>
        <taxon>Alphaproteobacteria</taxon>
        <taxon>Hyphomicrobiales</taxon>
        <taxon>Aurantimonadaceae</taxon>
        <taxon>Aureimonas</taxon>
    </lineage>
</organism>
<dbReference type="RefSeq" id="WP_188909143.1">
    <property type="nucleotide sequence ID" value="NZ_BMIQ01000003.1"/>
</dbReference>
<dbReference type="SUPFAM" id="SSF53822">
    <property type="entry name" value="Periplasmic binding protein-like I"/>
    <property type="match status" value="1"/>
</dbReference>
<sequence>MARTLGRAAGLASASALALASLLLAGGAAAAAECASAPVTVGFVPKLDTDPYFQVAQTGAEEAQKEIGGSAIKQAPSQNTAEAQIEFINNLVSQKVGAIAISANDANALAPALKRAMKQGVHVVSYDSDVAPAARTLFLNQASGDSLAEMMLASMGDMIGYEGDFAILSSTPTASNQNAWIDFMKKRLASDPKYAKMKLVQVAYGQENEQVSQQQTLGLAQAFPNLKGIISPTGISQPAAARALDQAGLLGKIKLTGLAPATLIKKYIQAGTVQDIWWNVKDLGYLTYYAAQAVASCKVTGKEGETFTAGRLGDYKVGPSGEVVLGPAKIVTPANVEEFKF</sequence>
<dbReference type="InterPro" id="IPR028082">
    <property type="entry name" value="Peripla_BP_I"/>
</dbReference>
<proteinExistence type="inferred from homology"/>
<feature type="chain" id="PRO_5037458151" evidence="3">
    <location>
        <begin position="32"/>
        <end position="341"/>
    </location>
</feature>
<dbReference type="InterPro" id="IPR050555">
    <property type="entry name" value="Bact_Solute-Bind_Prot2"/>
</dbReference>
<dbReference type="PANTHER" id="PTHR30036:SF8">
    <property type="entry name" value="ABC-TYPE SUGAR TRANSPORT SYSTEM PERIPLASMIC COMPONENT-LIKE PROTEIN"/>
    <property type="match status" value="1"/>
</dbReference>
<dbReference type="CDD" id="cd20000">
    <property type="entry name" value="PBP1_ABC_rhamnose"/>
    <property type="match status" value="1"/>
</dbReference>
<evidence type="ECO:0000259" key="4">
    <source>
        <dbReference type="Pfam" id="PF13407"/>
    </source>
</evidence>
<dbReference type="InterPro" id="IPR025997">
    <property type="entry name" value="SBP_2_dom"/>
</dbReference>
<evidence type="ECO:0000313" key="6">
    <source>
        <dbReference type="Proteomes" id="UP000644699"/>
    </source>
</evidence>
<dbReference type="Gene3D" id="3.40.50.2300">
    <property type="match status" value="2"/>
</dbReference>
<evidence type="ECO:0000256" key="1">
    <source>
        <dbReference type="ARBA" id="ARBA00004418"/>
    </source>
</evidence>
<dbReference type="Proteomes" id="UP000644699">
    <property type="component" value="Unassembled WGS sequence"/>
</dbReference>
<dbReference type="GO" id="GO:0030288">
    <property type="term" value="C:outer membrane-bounded periplasmic space"/>
    <property type="evidence" value="ECO:0007669"/>
    <property type="project" value="TreeGrafter"/>
</dbReference>
<dbReference type="GO" id="GO:0030246">
    <property type="term" value="F:carbohydrate binding"/>
    <property type="evidence" value="ECO:0007669"/>
    <property type="project" value="TreeGrafter"/>
</dbReference>
<keyword evidence="6" id="KW-1185">Reference proteome</keyword>
<feature type="signal peptide" evidence="3">
    <location>
        <begin position="1"/>
        <end position="31"/>
    </location>
</feature>
<evidence type="ECO:0000256" key="2">
    <source>
        <dbReference type="ARBA" id="ARBA00007639"/>
    </source>
</evidence>
<evidence type="ECO:0000256" key="3">
    <source>
        <dbReference type="SAM" id="SignalP"/>
    </source>
</evidence>
<comment type="caution">
    <text evidence="5">The sequence shown here is derived from an EMBL/GenBank/DDBJ whole genome shotgun (WGS) entry which is preliminary data.</text>
</comment>
<reference evidence="5" key="2">
    <citation type="submission" date="2020-09" db="EMBL/GenBank/DDBJ databases">
        <authorList>
            <person name="Sun Q."/>
            <person name="Zhou Y."/>
        </authorList>
    </citation>
    <scope>NUCLEOTIDE SEQUENCE</scope>
    <source>
        <strain evidence="5">CGMCC 1.15367</strain>
    </source>
</reference>
<dbReference type="AlphaFoldDB" id="A0A916ZQ77"/>
<comment type="similarity">
    <text evidence="2">Belongs to the bacterial solute-binding protein 2 family.</text>
</comment>
<gene>
    <name evidence="5" type="ORF">GCM10011390_26500</name>
</gene>
<name>A0A916ZQ77_9HYPH</name>
<dbReference type="PANTHER" id="PTHR30036">
    <property type="entry name" value="D-XYLOSE-BINDING PERIPLASMIC PROTEIN"/>
    <property type="match status" value="1"/>
</dbReference>
<reference evidence="5" key="1">
    <citation type="journal article" date="2014" name="Int. J. Syst. Evol. Microbiol.">
        <title>Complete genome sequence of Corynebacterium casei LMG S-19264T (=DSM 44701T), isolated from a smear-ripened cheese.</title>
        <authorList>
            <consortium name="US DOE Joint Genome Institute (JGI-PGF)"/>
            <person name="Walter F."/>
            <person name="Albersmeier A."/>
            <person name="Kalinowski J."/>
            <person name="Ruckert C."/>
        </authorList>
    </citation>
    <scope>NUCLEOTIDE SEQUENCE</scope>
    <source>
        <strain evidence="5">CGMCC 1.15367</strain>
    </source>
</reference>
<feature type="domain" description="Periplasmic binding protein" evidence="4">
    <location>
        <begin position="41"/>
        <end position="296"/>
    </location>
</feature>
<evidence type="ECO:0000313" key="5">
    <source>
        <dbReference type="EMBL" id="GGE06091.1"/>
    </source>
</evidence>
<dbReference type="Pfam" id="PF13407">
    <property type="entry name" value="Peripla_BP_4"/>
    <property type="match status" value="1"/>
</dbReference>
<protein>
    <submittedName>
        <fullName evidence="5">Rhamnose ABC transporter substrate-binding protein</fullName>
    </submittedName>
</protein>
<accession>A0A916ZQ77</accession>
<keyword evidence="3" id="KW-0732">Signal</keyword>